<dbReference type="InterPro" id="IPR016164">
    <property type="entry name" value="FAD-linked_Oxase-like_C"/>
</dbReference>
<keyword evidence="3" id="KW-0285">Flavoprotein</keyword>
<dbReference type="SUPFAM" id="SSF56176">
    <property type="entry name" value="FAD-binding/transporter-associated domain-like"/>
    <property type="match status" value="1"/>
</dbReference>
<evidence type="ECO:0000256" key="5">
    <source>
        <dbReference type="ARBA" id="ARBA00023002"/>
    </source>
</evidence>
<dbReference type="RefSeq" id="WP_008294999.1">
    <property type="nucleotide sequence ID" value="NZ_CM002299.1"/>
</dbReference>
<dbReference type="Gene3D" id="3.30.70.2190">
    <property type="match status" value="1"/>
</dbReference>
<evidence type="ECO:0000256" key="2">
    <source>
        <dbReference type="ARBA" id="ARBA00008000"/>
    </source>
</evidence>
<dbReference type="eggNOG" id="COG0277">
    <property type="taxonomic scope" value="Bacteria"/>
</dbReference>
<dbReference type="OrthoDB" id="9811557at2"/>
<dbReference type="InterPro" id="IPR016171">
    <property type="entry name" value="Vanillyl_alc_oxidase_C-sub2"/>
</dbReference>
<comment type="caution">
    <text evidence="7">The sequence shown here is derived from an EMBL/GenBank/DDBJ whole genome shotgun (WGS) entry which is preliminary data.</text>
</comment>
<proteinExistence type="inferred from homology"/>
<dbReference type="Proteomes" id="UP000019205">
    <property type="component" value="Chromosome"/>
</dbReference>
<comment type="similarity">
    <text evidence="2">Belongs to the FAD-binding oxidoreductase/transferase type 4 family.</text>
</comment>
<dbReference type="Pfam" id="PF01565">
    <property type="entry name" value="FAD_binding_4"/>
    <property type="match status" value="1"/>
</dbReference>
<gene>
    <name evidence="7" type="ORF">KT71_12840</name>
</gene>
<dbReference type="GO" id="GO:0071949">
    <property type="term" value="F:FAD binding"/>
    <property type="evidence" value="ECO:0007669"/>
    <property type="project" value="InterPro"/>
</dbReference>
<dbReference type="Gene3D" id="3.30.70.2740">
    <property type="match status" value="1"/>
</dbReference>
<evidence type="ECO:0000313" key="8">
    <source>
        <dbReference type="Proteomes" id="UP000019205"/>
    </source>
</evidence>
<feature type="domain" description="FAD-binding PCMH-type" evidence="6">
    <location>
        <begin position="32"/>
        <end position="212"/>
    </location>
</feature>
<evidence type="ECO:0000259" key="6">
    <source>
        <dbReference type="PROSITE" id="PS51387"/>
    </source>
</evidence>
<dbReference type="InterPro" id="IPR006094">
    <property type="entry name" value="Oxid_FAD_bind_N"/>
</dbReference>
<dbReference type="InterPro" id="IPR036318">
    <property type="entry name" value="FAD-bd_PCMH-like_sf"/>
</dbReference>
<evidence type="ECO:0000256" key="3">
    <source>
        <dbReference type="ARBA" id="ARBA00022630"/>
    </source>
</evidence>
<dbReference type="PANTHER" id="PTHR43716">
    <property type="entry name" value="D-2-HYDROXYGLUTARATE DEHYDROGENASE, MITOCHONDRIAL"/>
    <property type="match status" value="1"/>
</dbReference>
<dbReference type="InterPro" id="IPR004113">
    <property type="entry name" value="FAD-bd_oxidored_4_C"/>
</dbReference>
<dbReference type="PANTHER" id="PTHR43716:SF1">
    <property type="entry name" value="D-2-HYDROXYGLUTARATE DEHYDROGENASE, MITOCHONDRIAL"/>
    <property type="match status" value="1"/>
</dbReference>
<dbReference type="GO" id="GO:0022904">
    <property type="term" value="P:respiratory electron transport chain"/>
    <property type="evidence" value="ECO:0007669"/>
    <property type="project" value="TreeGrafter"/>
</dbReference>
<sequence>MTLISELTTLLGAGGVLTGTDVTSRAAGVWRADPLDALAIARPRSTSEVAGVLKLCHAEGVSVVTQGGLTGLVHGADATPEQLILSLERMRSIESIDPIQRTATVEAGVTLQALQEAAEEHQLAFPLDLGARGTATVGGNAATNAGGNRVIRYGMMRDMVLGVEAVLADGTVVSSMNHLIKNNAGYDLKQLFLGSEGTLGVITRLVLRLREAPSSQNVAFVAFADFPSVPRMLKRVDRELGGALSAYEVLWKNFYRLVTEAPASNQPPLAADYPYYALIEAQGNNDKIDKQRFEEVLEGALEDGDIVDAVIAQSSTERQKLWSIRDDVEQTFRYGPPVVFDVSLPIAAMETYVAKISAALDEQLDKAICWVFGHLGDGNLHIIVQTEAGDAPQSRETIERTIYGPLEKIGGSVSAEHGIGFEKKPYLHLSRSATEIGLMQNLKAALDPQGILNPGKIIDAPQSALR</sequence>
<dbReference type="STRING" id="314285.KT71_12840"/>
<dbReference type="Gene3D" id="3.30.465.10">
    <property type="match status" value="1"/>
</dbReference>
<keyword evidence="4" id="KW-0274">FAD</keyword>
<name>A4ADA5_9GAMM</name>
<evidence type="ECO:0000256" key="4">
    <source>
        <dbReference type="ARBA" id="ARBA00022827"/>
    </source>
</evidence>
<dbReference type="HOGENOM" id="CLU_017779_4_1_6"/>
<dbReference type="InterPro" id="IPR016167">
    <property type="entry name" value="FAD-bd_PCMH_sub1"/>
</dbReference>
<reference evidence="7 8" key="1">
    <citation type="journal article" date="2007" name="Proc. Natl. Acad. Sci. U.S.A.">
        <title>Characterization of a marine gammaproteobacterium capable of aerobic anoxygenic photosynthesis.</title>
        <authorList>
            <person name="Fuchs B.M."/>
            <person name="Spring S."/>
            <person name="Teeling H."/>
            <person name="Quast C."/>
            <person name="Wulf J."/>
            <person name="Schattenhofer M."/>
            <person name="Yan S."/>
            <person name="Ferriera S."/>
            <person name="Johnson J."/>
            <person name="Glockner F.O."/>
            <person name="Amann R."/>
        </authorList>
    </citation>
    <scope>NUCLEOTIDE SEQUENCE [LARGE SCALE GENOMIC DNA]</scope>
    <source>
        <strain evidence="7">KT71</strain>
    </source>
</reference>
<keyword evidence="8" id="KW-1185">Reference proteome</keyword>
<dbReference type="EMBL" id="AAOA02000001">
    <property type="protein sequence ID" value="EAQ96029.1"/>
    <property type="molecule type" value="Genomic_DNA"/>
</dbReference>
<accession>A4ADA5</accession>
<keyword evidence="5" id="KW-0560">Oxidoreductase</keyword>
<dbReference type="PROSITE" id="PS51387">
    <property type="entry name" value="FAD_PCMH"/>
    <property type="match status" value="1"/>
</dbReference>
<protein>
    <submittedName>
        <fullName evidence="7">FAD/FMN-containing dehydrogenase</fullName>
    </submittedName>
</protein>
<evidence type="ECO:0000256" key="1">
    <source>
        <dbReference type="ARBA" id="ARBA00001974"/>
    </source>
</evidence>
<dbReference type="GO" id="GO:0016491">
    <property type="term" value="F:oxidoreductase activity"/>
    <property type="evidence" value="ECO:0007669"/>
    <property type="project" value="UniProtKB-KW"/>
</dbReference>
<dbReference type="InterPro" id="IPR016169">
    <property type="entry name" value="FAD-bd_PCMH_sub2"/>
</dbReference>
<dbReference type="Gene3D" id="3.30.43.10">
    <property type="entry name" value="Uridine Diphospho-n-acetylenolpyruvylglucosamine Reductase, domain 2"/>
    <property type="match status" value="1"/>
</dbReference>
<organism evidence="7 8">
    <name type="scientific">Congregibacter litoralis KT71</name>
    <dbReference type="NCBI Taxonomy" id="314285"/>
    <lineage>
        <taxon>Bacteria</taxon>
        <taxon>Pseudomonadati</taxon>
        <taxon>Pseudomonadota</taxon>
        <taxon>Gammaproteobacteria</taxon>
        <taxon>Cellvibrionales</taxon>
        <taxon>Halieaceae</taxon>
        <taxon>Congregibacter</taxon>
    </lineage>
</organism>
<dbReference type="InterPro" id="IPR016166">
    <property type="entry name" value="FAD-bd_PCMH"/>
</dbReference>
<dbReference type="Pfam" id="PF02913">
    <property type="entry name" value="FAD-oxidase_C"/>
    <property type="match status" value="1"/>
</dbReference>
<comment type="cofactor">
    <cofactor evidence="1">
        <name>FAD</name>
        <dbReference type="ChEBI" id="CHEBI:57692"/>
    </cofactor>
</comment>
<reference evidence="7 8" key="2">
    <citation type="journal article" date="2009" name="PLoS ONE">
        <title>The photosynthetic apparatus and its regulation in the aerobic gammaproteobacterium Congregibacter litoralis gen. nov., sp. nov.</title>
        <authorList>
            <person name="Spring S."/>
            <person name="Lunsdorf H."/>
            <person name="Fuchs B.M."/>
            <person name="Tindall B.J."/>
        </authorList>
    </citation>
    <scope>NUCLEOTIDE SEQUENCE [LARGE SCALE GENOMIC DNA]</scope>
    <source>
        <strain evidence="7">KT71</strain>
    </source>
</reference>
<dbReference type="InterPro" id="IPR051264">
    <property type="entry name" value="FAD-oxidored/transferase_4"/>
</dbReference>
<dbReference type="AlphaFoldDB" id="A4ADA5"/>
<dbReference type="SUPFAM" id="SSF55103">
    <property type="entry name" value="FAD-linked oxidases, C-terminal domain"/>
    <property type="match status" value="1"/>
</dbReference>
<dbReference type="FunFam" id="1.10.45.10:FF:000001">
    <property type="entry name" value="D-lactate dehydrogenase mitochondrial"/>
    <property type="match status" value="1"/>
</dbReference>
<evidence type="ECO:0000313" key="7">
    <source>
        <dbReference type="EMBL" id="EAQ96029.1"/>
    </source>
</evidence>
<dbReference type="Gene3D" id="1.10.45.10">
    <property type="entry name" value="Vanillyl-alcohol Oxidase, Chain A, domain 4"/>
    <property type="match status" value="1"/>
</dbReference>